<comment type="caution">
    <text evidence="1">The sequence shown here is derived from an EMBL/GenBank/DDBJ whole genome shotgun (WGS) entry which is preliminary data.</text>
</comment>
<gene>
    <name evidence="1" type="ORF">PF011_g25394</name>
</gene>
<dbReference type="Proteomes" id="UP000460718">
    <property type="component" value="Unassembled WGS sequence"/>
</dbReference>
<protein>
    <submittedName>
        <fullName evidence="1">Uncharacterized protein</fullName>
    </submittedName>
</protein>
<sequence length="73" mass="7554">MSNSRRKSEHHVPKALSFACASSVARGASTASMGASGPTLKMRKYDVIMMSPVAALACRSGTDTVAPLLSPSD</sequence>
<organism evidence="1 2">
    <name type="scientific">Phytophthora fragariae</name>
    <dbReference type="NCBI Taxonomy" id="53985"/>
    <lineage>
        <taxon>Eukaryota</taxon>
        <taxon>Sar</taxon>
        <taxon>Stramenopiles</taxon>
        <taxon>Oomycota</taxon>
        <taxon>Peronosporomycetes</taxon>
        <taxon>Peronosporales</taxon>
        <taxon>Peronosporaceae</taxon>
        <taxon>Phytophthora</taxon>
    </lineage>
</organism>
<evidence type="ECO:0000313" key="2">
    <source>
        <dbReference type="Proteomes" id="UP000460718"/>
    </source>
</evidence>
<dbReference type="AlphaFoldDB" id="A0A6A3HVN9"/>
<dbReference type="EMBL" id="QXFW01003091">
    <property type="protein sequence ID" value="KAE8973072.1"/>
    <property type="molecule type" value="Genomic_DNA"/>
</dbReference>
<accession>A0A6A3HVN9</accession>
<name>A0A6A3HVN9_9STRA</name>
<proteinExistence type="predicted"/>
<reference evidence="1 2" key="1">
    <citation type="submission" date="2018-09" db="EMBL/GenBank/DDBJ databases">
        <title>Genomic investigation of the strawberry pathogen Phytophthora fragariae indicates pathogenicity is determined by transcriptional variation in three key races.</title>
        <authorList>
            <person name="Adams T.M."/>
            <person name="Armitage A.D."/>
            <person name="Sobczyk M.K."/>
            <person name="Bates H.J."/>
            <person name="Dunwell J.M."/>
            <person name="Nellist C.F."/>
            <person name="Harrison R.J."/>
        </authorList>
    </citation>
    <scope>NUCLEOTIDE SEQUENCE [LARGE SCALE GENOMIC DNA]</scope>
    <source>
        <strain evidence="1 2">SCRP245</strain>
    </source>
</reference>
<evidence type="ECO:0000313" key="1">
    <source>
        <dbReference type="EMBL" id="KAE8973072.1"/>
    </source>
</evidence>